<keyword evidence="2" id="KW-1185">Reference proteome</keyword>
<dbReference type="EMBL" id="PGCL01000001">
    <property type="protein sequence ID" value="TAJ45424.1"/>
    <property type="molecule type" value="Genomic_DNA"/>
</dbReference>
<dbReference type="RefSeq" id="WP_130645779.1">
    <property type="nucleotide sequence ID" value="NZ_PGCL01000001.1"/>
</dbReference>
<proteinExistence type="predicted"/>
<sequence length="127" mass="14445">MGHRNATLKGDLWYQSWDNRSIAIDAPRGYLQAGDEREIFYEFDIHDFDPVSNDWSPHVVHTELWVNGKKVKRGGMNYSTGAFPANVGMYKVKFPEAGHYDIEIRGGNKTLSVSVDVRPAQLQAHPR</sequence>
<comment type="caution">
    <text evidence="1">The sequence shown here is derived from an EMBL/GenBank/DDBJ whole genome shotgun (WGS) entry which is preliminary data.</text>
</comment>
<evidence type="ECO:0000313" key="2">
    <source>
        <dbReference type="Proteomes" id="UP000292580"/>
    </source>
</evidence>
<evidence type="ECO:0000313" key="1">
    <source>
        <dbReference type="EMBL" id="TAJ45424.1"/>
    </source>
</evidence>
<dbReference type="Proteomes" id="UP000292580">
    <property type="component" value="Unassembled WGS sequence"/>
</dbReference>
<organism evidence="1 2">
    <name type="scientific">Methanofollis fontis</name>
    <dbReference type="NCBI Taxonomy" id="2052832"/>
    <lineage>
        <taxon>Archaea</taxon>
        <taxon>Methanobacteriati</taxon>
        <taxon>Methanobacteriota</taxon>
        <taxon>Stenosarchaea group</taxon>
        <taxon>Methanomicrobia</taxon>
        <taxon>Methanomicrobiales</taxon>
        <taxon>Methanomicrobiaceae</taxon>
        <taxon>Methanofollis</taxon>
    </lineage>
</organism>
<gene>
    <name evidence="1" type="ORF">CUJ86_01430</name>
</gene>
<protein>
    <submittedName>
        <fullName evidence="1">Uncharacterized protein</fullName>
    </submittedName>
</protein>
<reference evidence="1 2" key="1">
    <citation type="submission" date="2017-11" db="EMBL/GenBank/DDBJ databases">
        <title>Isolation and Characterization of Methanofollis Species from Methane Seep Offshore SW Taiwan.</title>
        <authorList>
            <person name="Teng N.-H."/>
            <person name="Lai M.-C."/>
            <person name="Chen S.-C."/>
        </authorList>
    </citation>
    <scope>NUCLEOTIDE SEQUENCE [LARGE SCALE GENOMIC DNA]</scope>
    <source>
        <strain evidence="1 2">FWC-SCC2</strain>
    </source>
</reference>
<name>A0A483CSV8_9EURY</name>
<dbReference type="AlphaFoldDB" id="A0A483CSV8"/>
<accession>A0A483CSV8</accession>